<dbReference type="Proteomes" id="UP000607197">
    <property type="component" value="Unassembled WGS sequence"/>
</dbReference>
<feature type="transmembrane region" description="Helical" evidence="5">
    <location>
        <begin position="211"/>
        <end position="231"/>
    </location>
</feature>
<dbReference type="GO" id="GO:0006874">
    <property type="term" value="P:intracellular calcium ion homeostasis"/>
    <property type="evidence" value="ECO:0007669"/>
    <property type="project" value="TreeGrafter"/>
</dbReference>
<organism evidence="7 8">
    <name type="scientific">Halocalculus aciditolerans</name>
    <dbReference type="NCBI Taxonomy" id="1383812"/>
    <lineage>
        <taxon>Archaea</taxon>
        <taxon>Methanobacteriati</taxon>
        <taxon>Methanobacteriota</taxon>
        <taxon>Stenosarchaea group</taxon>
        <taxon>Halobacteria</taxon>
        <taxon>Halobacteriales</taxon>
        <taxon>Halobacteriaceae</taxon>
        <taxon>Halocalculus</taxon>
    </lineage>
</organism>
<proteinExistence type="predicted"/>
<gene>
    <name evidence="7" type="ORF">GCM10009039_32100</name>
</gene>
<dbReference type="InterPro" id="IPR044880">
    <property type="entry name" value="NCX_ion-bd_dom_sf"/>
</dbReference>
<dbReference type="OrthoDB" id="157387at2157"/>
<keyword evidence="4 5" id="KW-0472">Membrane</keyword>
<dbReference type="InterPro" id="IPR004837">
    <property type="entry name" value="NaCa_Exmemb"/>
</dbReference>
<dbReference type="EMBL" id="BMPG01000006">
    <property type="protein sequence ID" value="GGL71629.1"/>
    <property type="molecule type" value="Genomic_DNA"/>
</dbReference>
<feature type="transmembrane region" description="Helical" evidence="5">
    <location>
        <begin position="76"/>
        <end position="102"/>
    </location>
</feature>
<evidence type="ECO:0000256" key="3">
    <source>
        <dbReference type="ARBA" id="ARBA00022989"/>
    </source>
</evidence>
<dbReference type="GO" id="GO:0008273">
    <property type="term" value="F:calcium, potassium:sodium antiporter activity"/>
    <property type="evidence" value="ECO:0007669"/>
    <property type="project" value="TreeGrafter"/>
</dbReference>
<name>A0A830FFX9_9EURY</name>
<keyword evidence="2 5" id="KW-0812">Transmembrane</keyword>
<dbReference type="AlphaFoldDB" id="A0A830FFX9"/>
<dbReference type="RefSeq" id="WP_188980716.1">
    <property type="nucleotide sequence ID" value="NZ_BMPG01000006.1"/>
</dbReference>
<comment type="subcellular location">
    <subcellularLocation>
        <location evidence="1">Membrane</location>
        <topology evidence="1">Multi-pass membrane protein</topology>
    </subcellularLocation>
</comment>
<evidence type="ECO:0000256" key="5">
    <source>
        <dbReference type="SAM" id="Phobius"/>
    </source>
</evidence>
<accession>A0A830FFX9</accession>
<dbReference type="Gene3D" id="1.20.1420.30">
    <property type="entry name" value="NCX, central ion-binding region"/>
    <property type="match status" value="1"/>
</dbReference>
<feature type="transmembrane region" description="Helical" evidence="5">
    <location>
        <begin position="285"/>
        <end position="304"/>
    </location>
</feature>
<protein>
    <submittedName>
        <fullName evidence="7">Sodium/hydrogen exchanger</fullName>
    </submittedName>
</protein>
<dbReference type="PANTHER" id="PTHR10846:SF8">
    <property type="entry name" value="INNER MEMBRANE PROTEIN YRBG"/>
    <property type="match status" value="1"/>
</dbReference>
<sequence>MNILGAITASPILSTVVFLIGVVIVVFSVEEFVEHVAATAVGLGVSTFILTVVLAGTDLENAILGGAAVLGHLPDVGLGTIFGEAVFILCMALGLGGVIVPFEIDTPPKYLALTGVSPALLLGLSLDGTLSRLDGVILTVAFVPAVYLLYRWEQTRSTHYLEPEEELEEELEEAAEGDEELHPYFRLGILVLAVVGMTVGSELAVQGTKGLLAYTGIAQLAFGATVLSFIASLEEVFLTVEPVRDGKPAVAAGNVVGSMIFFVTSNAGVLALIQPLHISTTVWTVQYPFFLAALGVVLLVLYRGVVSRPIGLGLIVMYGLYWVVNYLG</sequence>
<feature type="transmembrane region" description="Helical" evidence="5">
    <location>
        <begin position="133"/>
        <end position="150"/>
    </location>
</feature>
<evidence type="ECO:0000256" key="4">
    <source>
        <dbReference type="ARBA" id="ARBA00023136"/>
    </source>
</evidence>
<feature type="transmembrane region" description="Helical" evidence="5">
    <location>
        <begin position="12"/>
        <end position="29"/>
    </location>
</feature>
<evidence type="ECO:0000313" key="7">
    <source>
        <dbReference type="EMBL" id="GGL71629.1"/>
    </source>
</evidence>
<feature type="transmembrane region" description="Helical" evidence="5">
    <location>
        <begin position="310"/>
        <end position="327"/>
    </location>
</feature>
<evidence type="ECO:0000256" key="1">
    <source>
        <dbReference type="ARBA" id="ARBA00004141"/>
    </source>
</evidence>
<feature type="transmembrane region" description="Helical" evidence="5">
    <location>
        <begin position="35"/>
        <end position="55"/>
    </location>
</feature>
<comment type="caution">
    <text evidence="7">The sequence shown here is derived from an EMBL/GenBank/DDBJ whole genome shotgun (WGS) entry which is preliminary data.</text>
</comment>
<evidence type="ECO:0000256" key="2">
    <source>
        <dbReference type="ARBA" id="ARBA00022692"/>
    </source>
</evidence>
<feature type="domain" description="Sodium/calcium exchanger membrane region" evidence="6">
    <location>
        <begin position="14"/>
        <end position="150"/>
    </location>
</feature>
<feature type="transmembrane region" description="Helical" evidence="5">
    <location>
        <begin position="184"/>
        <end position="204"/>
    </location>
</feature>
<dbReference type="Pfam" id="PF01699">
    <property type="entry name" value="Na_Ca_ex"/>
    <property type="match status" value="2"/>
</dbReference>
<feature type="transmembrane region" description="Helical" evidence="5">
    <location>
        <begin position="251"/>
        <end position="273"/>
    </location>
</feature>
<keyword evidence="3 5" id="KW-1133">Transmembrane helix</keyword>
<reference evidence="7" key="2">
    <citation type="submission" date="2020-09" db="EMBL/GenBank/DDBJ databases">
        <authorList>
            <person name="Sun Q."/>
            <person name="Ohkuma M."/>
        </authorList>
    </citation>
    <scope>NUCLEOTIDE SEQUENCE</scope>
    <source>
        <strain evidence="7">JCM 19596</strain>
    </source>
</reference>
<keyword evidence="8" id="KW-1185">Reference proteome</keyword>
<reference evidence="7" key="1">
    <citation type="journal article" date="2014" name="Int. J. Syst. Evol. Microbiol.">
        <title>Complete genome sequence of Corynebacterium casei LMG S-19264T (=DSM 44701T), isolated from a smear-ripened cheese.</title>
        <authorList>
            <consortium name="US DOE Joint Genome Institute (JGI-PGF)"/>
            <person name="Walter F."/>
            <person name="Albersmeier A."/>
            <person name="Kalinowski J."/>
            <person name="Ruckert C."/>
        </authorList>
    </citation>
    <scope>NUCLEOTIDE SEQUENCE</scope>
    <source>
        <strain evidence="7">JCM 19596</strain>
    </source>
</reference>
<dbReference type="GO" id="GO:0005262">
    <property type="term" value="F:calcium channel activity"/>
    <property type="evidence" value="ECO:0007669"/>
    <property type="project" value="TreeGrafter"/>
</dbReference>
<evidence type="ECO:0000313" key="8">
    <source>
        <dbReference type="Proteomes" id="UP000607197"/>
    </source>
</evidence>
<dbReference type="InterPro" id="IPR004481">
    <property type="entry name" value="K/Na/Ca-exchanger"/>
</dbReference>
<dbReference type="GO" id="GO:0005886">
    <property type="term" value="C:plasma membrane"/>
    <property type="evidence" value="ECO:0007669"/>
    <property type="project" value="TreeGrafter"/>
</dbReference>
<feature type="domain" description="Sodium/calcium exchanger membrane region" evidence="6">
    <location>
        <begin position="187"/>
        <end position="326"/>
    </location>
</feature>
<evidence type="ECO:0000259" key="6">
    <source>
        <dbReference type="Pfam" id="PF01699"/>
    </source>
</evidence>
<dbReference type="PANTHER" id="PTHR10846">
    <property type="entry name" value="SODIUM/POTASSIUM/CALCIUM EXCHANGER"/>
    <property type="match status" value="1"/>
</dbReference>